<dbReference type="PANTHER" id="PTHR46969:SF1">
    <property type="entry name" value="BIFUNCTIONAL PROTEIN HLDE"/>
    <property type="match status" value="1"/>
</dbReference>
<dbReference type="GO" id="GO:0005829">
    <property type="term" value="C:cytosol"/>
    <property type="evidence" value="ECO:0007669"/>
    <property type="project" value="TreeGrafter"/>
</dbReference>
<dbReference type="Gene3D" id="3.40.1190.20">
    <property type="match status" value="1"/>
</dbReference>
<feature type="non-terminal residue" evidence="1">
    <location>
        <position position="73"/>
    </location>
</feature>
<gene>
    <name evidence="1" type="ORF">B1A_10264</name>
</gene>
<dbReference type="AlphaFoldDB" id="T1ARX1"/>
<comment type="caution">
    <text evidence="1">The sequence shown here is derived from an EMBL/GenBank/DDBJ whole genome shotgun (WGS) entry which is preliminary data.</text>
</comment>
<dbReference type="GO" id="GO:0033785">
    <property type="term" value="F:heptose 7-phosphate kinase activity"/>
    <property type="evidence" value="ECO:0007669"/>
    <property type="project" value="TreeGrafter"/>
</dbReference>
<dbReference type="EMBL" id="AUZX01007309">
    <property type="protein sequence ID" value="EQD60087.1"/>
    <property type="molecule type" value="Genomic_DNA"/>
</dbReference>
<dbReference type="SUPFAM" id="SSF53613">
    <property type="entry name" value="Ribokinase-like"/>
    <property type="match status" value="1"/>
</dbReference>
<dbReference type="PANTHER" id="PTHR46969">
    <property type="entry name" value="BIFUNCTIONAL PROTEIN HLDE"/>
    <property type="match status" value="1"/>
</dbReference>
<proteinExistence type="predicted"/>
<protein>
    <submittedName>
        <fullName evidence="1">ADP-heptose synthase</fullName>
    </submittedName>
</protein>
<reference evidence="1" key="1">
    <citation type="submission" date="2013-08" db="EMBL/GenBank/DDBJ databases">
        <authorList>
            <person name="Mendez C."/>
            <person name="Richter M."/>
            <person name="Ferrer M."/>
            <person name="Sanchez J."/>
        </authorList>
    </citation>
    <scope>NUCLEOTIDE SEQUENCE</scope>
</reference>
<accession>T1ARX1</accession>
<evidence type="ECO:0000313" key="1">
    <source>
        <dbReference type="EMBL" id="EQD60087.1"/>
    </source>
</evidence>
<organism evidence="1">
    <name type="scientific">mine drainage metagenome</name>
    <dbReference type="NCBI Taxonomy" id="410659"/>
    <lineage>
        <taxon>unclassified sequences</taxon>
        <taxon>metagenomes</taxon>
        <taxon>ecological metagenomes</taxon>
    </lineage>
</organism>
<name>T1ARX1_9ZZZZ</name>
<reference evidence="1" key="2">
    <citation type="journal article" date="2014" name="ISME J.">
        <title>Microbial stratification in low pH oxic and suboxic macroscopic growths along an acid mine drainage.</title>
        <authorList>
            <person name="Mendez-Garcia C."/>
            <person name="Mesa V."/>
            <person name="Sprenger R.R."/>
            <person name="Richter M."/>
            <person name="Diez M.S."/>
            <person name="Solano J."/>
            <person name="Bargiela R."/>
            <person name="Golyshina O.V."/>
            <person name="Manteca A."/>
            <person name="Ramos J.L."/>
            <person name="Gallego J.R."/>
            <person name="Llorente I."/>
            <person name="Martins Dos Santos V.A."/>
            <person name="Jensen O.N."/>
            <person name="Pelaez A.I."/>
            <person name="Sanchez J."/>
            <person name="Ferrer M."/>
        </authorList>
    </citation>
    <scope>NUCLEOTIDE SEQUENCE</scope>
</reference>
<dbReference type="InterPro" id="IPR029056">
    <property type="entry name" value="Ribokinase-like"/>
</dbReference>
<sequence length="73" mass="8192">MPRPPVRPVSQRLSMQQDWRRRAGAARILVVGDVMLDRYWFGAVERISPEAPVPVARVQREQDRLGGAANAAL</sequence>
<dbReference type="GO" id="GO:0033786">
    <property type="term" value="F:heptose-1-phosphate adenylyltransferase activity"/>
    <property type="evidence" value="ECO:0007669"/>
    <property type="project" value="TreeGrafter"/>
</dbReference>